<evidence type="ECO:0000313" key="3">
    <source>
        <dbReference type="RefSeq" id="XP_016700061.1"/>
    </source>
</evidence>
<accession>A0A1U8KC35</accession>
<dbReference type="PANTHER" id="PTHR11439">
    <property type="entry name" value="GAG-POL-RELATED RETROTRANSPOSON"/>
    <property type="match status" value="1"/>
</dbReference>
<dbReference type="GeneID" id="107915409"/>
<dbReference type="STRING" id="3635.A0A1U8KC35"/>
<organism evidence="2 3">
    <name type="scientific">Gossypium hirsutum</name>
    <name type="common">Upland cotton</name>
    <name type="synonym">Gossypium mexicanum</name>
    <dbReference type="NCBI Taxonomy" id="3635"/>
    <lineage>
        <taxon>Eukaryota</taxon>
        <taxon>Viridiplantae</taxon>
        <taxon>Streptophyta</taxon>
        <taxon>Embryophyta</taxon>
        <taxon>Tracheophyta</taxon>
        <taxon>Spermatophyta</taxon>
        <taxon>Magnoliopsida</taxon>
        <taxon>eudicotyledons</taxon>
        <taxon>Gunneridae</taxon>
        <taxon>Pentapetalae</taxon>
        <taxon>rosids</taxon>
        <taxon>malvids</taxon>
        <taxon>Malvales</taxon>
        <taxon>Malvaceae</taxon>
        <taxon>Malvoideae</taxon>
        <taxon>Gossypium</taxon>
    </lineage>
</organism>
<proteinExistence type="predicted"/>
<dbReference type="PaxDb" id="3635-A0A1U8KC35"/>
<reference evidence="3" key="2">
    <citation type="submission" date="2025-08" db="UniProtKB">
        <authorList>
            <consortium name="RefSeq"/>
        </authorList>
    </citation>
    <scope>IDENTIFICATION</scope>
</reference>
<dbReference type="RefSeq" id="XP_016700061.1">
    <property type="nucleotide sequence ID" value="XM_016844572.1"/>
</dbReference>
<gene>
    <name evidence="3" type="primary">LOC107915409</name>
</gene>
<dbReference type="AlphaFoldDB" id="A0A1U8KC35"/>
<protein>
    <submittedName>
        <fullName evidence="3">Secreted RxLR effector protein 161-like</fullName>
    </submittedName>
</protein>
<dbReference type="KEGG" id="ghi:107915409"/>
<evidence type="ECO:0000256" key="1">
    <source>
        <dbReference type="SAM" id="MobiDB-lite"/>
    </source>
</evidence>
<dbReference type="PANTHER" id="PTHR11439:SF503">
    <property type="entry name" value="CYSTEINE-RICH RLK (RECEPTOR-LIKE PROTEIN KINASE) 8"/>
    <property type="match status" value="1"/>
</dbReference>
<reference evidence="2" key="1">
    <citation type="journal article" date="2020" name="Nat. Genet.">
        <title>Genomic diversifications of five Gossypium allopolyploid species and their impact on cotton improvement.</title>
        <authorList>
            <person name="Chen Z.J."/>
            <person name="Sreedasyam A."/>
            <person name="Ando A."/>
            <person name="Song Q."/>
            <person name="De Santiago L.M."/>
            <person name="Hulse-Kemp A.M."/>
            <person name="Ding M."/>
            <person name="Ye W."/>
            <person name="Kirkbride R.C."/>
            <person name="Jenkins J."/>
            <person name="Plott C."/>
            <person name="Lovell J."/>
            <person name="Lin Y.M."/>
            <person name="Vaughn R."/>
            <person name="Liu B."/>
            <person name="Simpson S."/>
            <person name="Scheffler B.E."/>
            <person name="Wen L."/>
            <person name="Saski C.A."/>
            <person name="Grover C.E."/>
            <person name="Hu G."/>
            <person name="Conover J.L."/>
            <person name="Carlson J.W."/>
            <person name="Shu S."/>
            <person name="Boston L.B."/>
            <person name="Williams M."/>
            <person name="Peterson D.G."/>
            <person name="McGee K."/>
            <person name="Jones D.C."/>
            <person name="Wendel J.F."/>
            <person name="Stelly D.M."/>
            <person name="Grimwood J."/>
            <person name="Schmutz J."/>
        </authorList>
    </citation>
    <scope>NUCLEOTIDE SEQUENCE [LARGE SCALE GENOMIC DNA]</scope>
    <source>
        <strain evidence="2">cv. TM-1</strain>
    </source>
</reference>
<evidence type="ECO:0000313" key="2">
    <source>
        <dbReference type="Proteomes" id="UP000818029"/>
    </source>
</evidence>
<keyword evidence="2" id="KW-1185">Reference proteome</keyword>
<dbReference type="Proteomes" id="UP000818029">
    <property type="component" value="Chromosome D10"/>
</dbReference>
<feature type="region of interest" description="Disordered" evidence="1">
    <location>
        <begin position="1"/>
        <end position="20"/>
    </location>
</feature>
<name>A0A1U8KC35_GOSHI</name>
<sequence length="136" mass="15659">MENCKPMSTPIAQDEKLTSSEDVEKLDESSYRSLVGCLLYLKTSKPDIMFVVSLLSRVMYCCNVNHYKVAKRVLRYMRETLDHGVKFMRIERVKLLGYSDSDWDGSSEDMKSTSGYFFTLGSSAFYWSSKKQKTIA</sequence>